<dbReference type="EMBL" id="JBEDNZ010000019">
    <property type="protein sequence ID" value="KAL0820287.1"/>
    <property type="molecule type" value="Genomic_DNA"/>
</dbReference>
<protein>
    <recommendedName>
        <fullName evidence="14">Protein dead ringer</fullName>
    </recommendedName>
</protein>
<dbReference type="AlphaFoldDB" id="A0ABD0SKL7"/>
<dbReference type="InterPro" id="IPR001436">
    <property type="entry name" value="Alpha-crystallin/sHSP_animal"/>
</dbReference>
<evidence type="ECO:0000259" key="11">
    <source>
        <dbReference type="PROSITE" id="PS51486"/>
    </source>
</evidence>
<feature type="region of interest" description="Disordered" evidence="8">
    <location>
        <begin position="645"/>
        <end position="666"/>
    </location>
</feature>
<dbReference type="SMART" id="SM01014">
    <property type="entry name" value="ARID"/>
    <property type="match status" value="1"/>
</dbReference>
<dbReference type="SMART" id="SM00501">
    <property type="entry name" value="BRIGHT"/>
    <property type="match status" value="1"/>
</dbReference>
<proteinExistence type="inferred from homology"/>
<evidence type="ECO:0000256" key="3">
    <source>
        <dbReference type="ARBA" id="ARBA00023125"/>
    </source>
</evidence>
<reference evidence="12 13" key="1">
    <citation type="submission" date="2024-06" db="EMBL/GenBank/DDBJ databases">
        <title>A chromosome-level genome assembly of beet webworm, Loxostege sticticalis.</title>
        <authorList>
            <person name="Zhang Y."/>
        </authorList>
    </citation>
    <scope>NUCLEOTIDE SEQUENCE [LARGE SCALE GENOMIC DNA]</scope>
    <source>
        <strain evidence="12">AQ028</strain>
        <tissue evidence="12">Male pupae</tissue>
    </source>
</reference>
<keyword evidence="5" id="KW-0539">Nucleus</keyword>
<feature type="domain" description="ARID" evidence="10">
    <location>
        <begin position="451"/>
        <end position="543"/>
    </location>
</feature>
<evidence type="ECO:0008006" key="14">
    <source>
        <dbReference type="Google" id="ProtNLM"/>
    </source>
</evidence>
<dbReference type="SUPFAM" id="SSF49764">
    <property type="entry name" value="HSP20-like chaperones"/>
    <property type="match status" value="1"/>
</dbReference>
<feature type="region of interest" description="Disordered" evidence="8">
    <location>
        <begin position="692"/>
        <end position="767"/>
    </location>
</feature>
<dbReference type="InterPro" id="IPR008978">
    <property type="entry name" value="HSP20-like_chaperone"/>
</dbReference>
<dbReference type="InterPro" id="IPR023334">
    <property type="entry name" value="REKLES_domain"/>
</dbReference>
<dbReference type="PROSITE" id="PS51486">
    <property type="entry name" value="REKLES"/>
    <property type="match status" value="1"/>
</dbReference>
<evidence type="ECO:0000256" key="1">
    <source>
        <dbReference type="ARBA" id="ARBA00004123"/>
    </source>
</evidence>
<dbReference type="PANTHER" id="PTHR15348:SF0">
    <property type="entry name" value="PROTEIN DEAD RINGER"/>
    <property type="match status" value="1"/>
</dbReference>
<feature type="compositionally biased region" description="Polar residues" evidence="8">
    <location>
        <begin position="645"/>
        <end position="657"/>
    </location>
</feature>
<dbReference type="InterPro" id="IPR001606">
    <property type="entry name" value="ARID_dom"/>
</dbReference>
<dbReference type="PANTHER" id="PTHR15348">
    <property type="entry name" value="AT-RICH INTERACTIVE DOMAIN-CONTAINING PROTEIN ARID DOMAIN- CONTAINING PROTEIN DEAD RINGER PROTEIN B-CELL REGULATOR OF IGH TRANSCRIPTION BRIGHT"/>
    <property type="match status" value="1"/>
</dbReference>
<dbReference type="InterPro" id="IPR045147">
    <property type="entry name" value="ARI3A/B/C"/>
</dbReference>
<feature type="domain" description="REKLES" evidence="11">
    <location>
        <begin position="715"/>
        <end position="806"/>
    </location>
</feature>
<dbReference type="GO" id="GO:0009408">
    <property type="term" value="P:response to heat"/>
    <property type="evidence" value="ECO:0007669"/>
    <property type="project" value="UniProtKB-ARBA"/>
</dbReference>
<dbReference type="CDD" id="cd06526">
    <property type="entry name" value="metazoan_ACD"/>
    <property type="match status" value="1"/>
</dbReference>
<feature type="compositionally biased region" description="Polar residues" evidence="8">
    <location>
        <begin position="755"/>
        <end position="764"/>
    </location>
</feature>
<dbReference type="Gene3D" id="1.10.150.60">
    <property type="entry name" value="ARID DNA-binding domain"/>
    <property type="match status" value="1"/>
</dbReference>
<dbReference type="Proteomes" id="UP001549921">
    <property type="component" value="Unassembled WGS sequence"/>
</dbReference>
<comment type="subcellular location">
    <subcellularLocation>
        <location evidence="1">Nucleus</location>
    </subcellularLocation>
</comment>
<comment type="caution">
    <text evidence="12">The sequence shown here is derived from an EMBL/GenBank/DDBJ whole genome shotgun (WGS) entry which is preliminary data.</text>
</comment>
<evidence type="ECO:0000256" key="4">
    <source>
        <dbReference type="ARBA" id="ARBA00023163"/>
    </source>
</evidence>
<accession>A0ABD0SKL7</accession>
<dbReference type="Pfam" id="PF01388">
    <property type="entry name" value="ARID"/>
    <property type="match status" value="1"/>
</dbReference>
<feature type="domain" description="SHSP" evidence="9">
    <location>
        <begin position="60"/>
        <end position="168"/>
    </location>
</feature>
<evidence type="ECO:0000256" key="6">
    <source>
        <dbReference type="PROSITE-ProRule" id="PRU00285"/>
    </source>
</evidence>
<feature type="compositionally biased region" description="Polar residues" evidence="8">
    <location>
        <begin position="708"/>
        <end position="717"/>
    </location>
</feature>
<dbReference type="InterPro" id="IPR036431">
    <property type="entry name" value="ARID_dom_sf"/>
</dbReference>
<evidence type="ECO:0000256" key="5">
    <source>
        <dbReference type="ARBA" id="ARBA00023242"/>
    </source>
</evidence>
<dbReference type="PRINTS" id="PR00299">
    <property type="entry name" value="ACRYSTALLIN"/>
</dbReference>
<gene>
    <name evidence="12" type="ORF">ABMA28_006200</name>
</gene>
<evidence type="ECO:0000256" key="8">
    <source>
        <dbReference type="SAM" id="MobiDB-lite"/>
    </source>
</evidence>
<keyword evidence="4" id="KW-0804">Transcription</keyword>
<dbReference type="Pfam" id="PF00011">
    <property type="entry name" value="HSP20"/>
    <property type="match status" value="1"/>
</dbReference>
<feature type="compositionally biased region" description="Low complexity" evidence="8">
    <location>
        <begin position="417"/>
        <end position="429"/>
    </location>
</feature>
<dbReference type="GO" id="GO:0005634">
    <property type="term" value="C:nucleus"/>
    <property type="evidence" value="ECO:0007669"/>
    <property type="project" value="UniProtKB-SubCell"/>
</dbReference>
<feature type="compositionally biased region" description="Low complexity" evidence="8">
    <location>
        <begin position="291"/>
        <end position="321"/>
    </location>
</feature>
<feature type="region of interest" description="Disordered" evidence="8">
    <location>
        <begin position="248"/>
        <end position="351"/>
    </location>
</feature>
<sequence>MSIVPMMFRDWWDDWEARPSRLLDQHFGMGLRRDDLLSSLSSLPTSSLFRNSYFRPWRPTNLTRQESASTINLTKEKFEVILDVQQFSPEEITVKASNNSVIVEGKHEEKPDEHGFISRQFTRRYILPTGYDVMDVISTLSSDGVLTITAPKKTPPMAGERIVPITKTGPAKQPEPVSHDQPRELTLSSQQRLGKKAKYNFVGTASYGNSTCTVRQPIDLPAVLIAVVCSTYVLIRVKNREPVPAYAMADADRDSDLGDDSPVSARSEGESSGEQSCESSDEGVGRDAPAQHQQHPPHQPLQSLQSHQQHQPMQGLQQQHSLSHHPVVHQSLSSHQLNHHQRNSPRPHERELKVRDDFESLKSSLHPHLSSLASLAQGAPLSTPNSVFALAGGGPTGGFPYAPPAFLAPAPPPPAQPAGSASSSSSEGSAAGWSFEEQYKQVRQLYEISDDPQRKEFLDDLFSFMQKRGTPINRLPIMAKSVLDLYELYNLVIARGGLVEVINKKLWQEIIKGLRLPSSITSAAFTLRTQYMKYLYDYECEKKNLSTRSELDAAIEGNKREGRRASGQYDAQAALAMVSIPPLSRGVPASLAQLSQHMQPLSLSLGGGVGGVPRLPPLPPHAPHISQHDIEYRVREYMKMIQQQRELMRNGSESPPGSNGPAPIMSPRDAAALSAIDVSRLTLWSLYNNNNNNSPQPDLEPQREALNLSESPTSSLSGGKREACRSPPPPAKRRTPRPPSPRVPSPPRVTPPAQVNGSPPTNGVNGAAFKITTRGDATTGDQQLVVSIELNGVTYEGVLFPSQNGNGQNGHRQMVS</sequence>
<name>A0ABD0SKL7_LOXSC</name>
<evidence type="ECO:0000313" key="12">
    <source>
        <dbReference type="EMBL" id="KAL0820287.1"/>
    </source>
</evidence>
<evidence type="ECO:0000256" key="2">
    <source>
        <dbReference type="ARBA" id="ARBA00023015"/>
    </source>
</evidence>
<feature type="region of interest" description="Disordered" evidence="8">
    <location>
        <begin position="403"/>
        <end position="429"/>
    </location>
</feature>
<evidence type="ECO:0000259" key="10">
    <source>
        <dbReference type="PROSITE" id="PS51011"/>
    </source>
</evidence>
<dbReference type="GO" id="GO:0003677">
    <property type="term" value="F:DNA binding"/>
    <property type="evidence" value="ECO:0007669"/>
    <property type="project" value="UniProtKB-KW"/>
</dbReference>
<dbReference type="GO" id="GO:0006357">
    <property type="term" value="P:regulation of transcription by RNA polymerase II"/>
    <property type="evidence" value="ECO:0007669"/>
    <property type="project" value="UniProtKB-ARBA"/>
</dbReference>
<dbReference type="FunFam" id="1.10.150.60:FF:000007">
    <property type="entry name" value="AT-rich interactive domain-containing protein 3C"/>
    <property type="match status" value="1"/>
</dbReference>
<evidence type="ECO:0000259" key="9">
    <source>
        <dbReference type="PROSITE" id="PS01031"/>
    </source>
</evidence>
<evidence type="ECO:0000313" key="13">
    <source>
        <dbReference type="Proteomes" id="UP001549921"/>
    </source>
</evidence>
<dbReference type="SUPFAM" id="SSF46774">
    <property type="entry name" value="ARID-like"/>
    <property type="match status" value="1"/>
</dbReference>
<organism evidence="12 13">
    <name type="scientific">Loxostege sticticalis</name>
    <name type="common">Beet webworm moth</name>
    <dbReference type="NCBI Taxonomy" id="481309"/>
    <lineage>
        <taxon>Eukaryota</taxon>
        <taxon>Metazoa</taxon>
        <taxon>Ecdysozoa</taxon>
        <taxon>Arthropoda</taxon>
        <taxon>Hexapoda</taxon>
        <taxon>Insecta</taxon>
        <taxon>Pterygota</taxon>
        <taxon>Neoptera</taxon>
        <taxon>Endopterygota</taxon>
        <taxon>Lepidoptera</taxon>
        <taxon>Glossata</taxon>
        <taxon>Ditrysia</taxon>
        <taxon>Pyraloidea</taxon>
        <taxon>Crambidae</taxon>
        <taxon>Pyraustinae</taxon>
        <taxon>Loxostege</taxon>
    </lineage>
</organism>
<dbReference type="PROSITE" id="PS51011">
    <property type="entry name" value="ARID"/>
    <property type="match status" value="1"/>
</dbReference>
<evidence type="ECO:0000256" key="7">
    <source>
        <dbReference type="RuleBase" id="RU003616"/>
    </source>
</evidence>
<dbReference type="Gene3D" id="2.60.40.790">
    <property type="match status" value="1"/>
</dbReference>
<keyword evidence="2" id="KW-0805">Transcription regulation</keyword>
<dbReference type="InterPro" id="IPR002068">
    <property type="entry name" value="A-crystallin/Hsp20_dom"/>
</dbReference>
<dbReference type="PROSITE" id="PS01031">
    <property type="entry name" value="SHSP"/>
    <property type="match status" value="1"/>
</dbReference>
<feature type="compositionally biased region" description="Pro residues" evidence="8">
    <location>
        <begin position="737"/>
        <end position="750"/>
    </location>
</feature>
<comment type="similarity">
    <text evidence="6 7">Belongs to the small heat shock protein (HSP20) family.</text>
</comment>
<keyword evidence="3" id="KW-0238">DNA-binding</keyword>